<gene>
    <name evidence="2" type="ORF">AWC14_03000</name>
</gene>
<evidence type="ECO:0000313" key="2">
    <source>
        <dbReference type="EMBL" id="ORW04563.1"/>
    </source>
</evidence>
<dbReference type="PANTHER" id="PTHR43581">
    <property type="entry name" value="ATP/GTP PHOSPHATASE"/>
    <property type="match status" value="1"/>
</dbReference>
<proteinExistence type="predicted"/>
<dbReference type="InterPro" id="IPR051396">
    <property type="entry name" value="Bact_Antivir_Def_Nuclease"/>
</dbReference>
<dbReference type="CDD" id="cd00267">
    <property type="entry name" value="ABC_ATPase"/>
    <property type="match status" value="1"/>
</dbReference>
<feature type="domain" description="ATPase AAA-type core" evidence="1">
    <location>
        <begin position="75"/>
        <end position="157"/>
    </location>
</feature>
<dbReference type="Proteomes" id="UP000193487">
    <property type="component" value="Unassembled WGS sequence"/>
</dbReference>
<dbReference type="Pfam" id="PF13304">
    <property type="entry name" value="AAA_21"/>
    <property type="match status" value="1"/>
</dbReference>
<organism evidence="2 3">
    <name type="scientific">Mycobacterium kyorinense</name>
    <dbReference type="NCBI Taxonomy" id="487514"/>
    <lineage>
        <taxon>Bacteria</taxon>
        <taxon>Bacillati</taxon>
        <taxon>Actinomycetota</taxon>
        <taxon>Actinomycetes</taxon>
        <taxon>Mycobacteriales</taxon>
        <taxon>Mycobacteriaceae</taxon>
        <taxon>Mycobacterium</taxon>
    </lineage>
</organism>
<evidence type="ECO:0000313" key="3">
    <source>
        <dbReference type="Proteomes" id="UP000193487"/>
    </source>
</evidence>
<dbReference type="GO" id="GO:0005524">
    <property type="term" value="F:ATP binding"/>
    <property type="evidence" value="ECO:0007669"/>
    <property type="project" value="InterPro"/>
</dbReference>
<keyword evidence="3" id="KW-1185">Reference proteome</keyword>
<sequence>MQQERNQMMDQFINQRAPMSLPSVSSYLVTLDYQSFIAARQGLSIPNDYNILKSAFDSATGKQLSLPEYDPARGSNIHIELPTGQRHGLPELSSGEQEMLAMMFFVRRLSASGGVLCIDEPEQHLHPTLQAALFESMANLADRSQILVVSHSVNLIAASPVSGLIQLNAPSDIDTNQVQKLQDDPAKVDLVADLGITPADLFQSDMLLIVEGDTDSQWLRLLFPVEIGKAHVVVAGDAQKVMASMSTLISVPSVLPWLCLRDRDLMTDAERSQLIADYPNMHIWPRRAIESMLLDAPLIRATLEGIGETVTLAEIDSWLEEAATPLQGDVLEDLVNSELKRRVPPPEVPDTSSGDRFARTEEYLRRYAAVNTRRADLVTTVLAEERERLTARWPQDWKTLVDPKPVIARLTQKIGRFRTSADLIQALFTRARLDESVRPEPFEELRRRLVDTASGNQ</sequence>
<comment type="caution">
    <text evidence="2">The sequence shown here is derived from an EMBL/GenBank/DDBJ whole genome shotgun (WGS) entry which is preliminary data.</text>
</comment>
<dbReference type="GO" id="GO:0016887">
    <property type="term" value="F:ATP hydrolysis activity"/>
    <property type="evidence" value="ECO:0007669"/>
    <property type="project" value="InterPro"/>
</dbReference>
<dbReference type="Gene3D" id="3.40.50.300">
    <property type="entry name" value="P-loop containing nucleotide triphosphate hydrolases"/>
    <property type="match status" value="1"/>
</dbReference>
<dbReference type="AlphaFoldDB" id="A0A1X1Y087"/>
<dbReference type="InterPro" id="IPR027417">
    <property type="entry name" value="P-loop_NTPase"/>
</dbReference>
<dbReference type="InterPro" id="IPR003959">
    <property type="entry name" value="ATPase_AAA_core"/>
</dbReference>
<protein>
    <recommendedName>
        <fullName evidence="1">ATPase AAA-type core domain-containing protein</fullName>
    </recommendedName>
</protein>
<reference evidence="2 3" key="1">
    <citation type="submission" date="2016-01" db="EMBL/GenBank/DDBJ databases">
        <title>The new phylogeny of the genus Mycobacterium.</title>
        <authorList>
            <person name="Tarcisio F."/>
            <person name="Conor M."/>
            <person name="Antonella G."/>
            <person name="Elisabetta G."/>
            <person name="Giulia F.S."/>
            <person name="Sara T."/>
            <person name="Anna F."/>
            <person name="Clotilde B."/>
            <person name="Roberto B."/>
            <person name="Veronica D.S."/>
            <person name="Fabio R."/>
            <person name="Monica P."/>
            <person name="Olivier J."/>
            <person name="Enrico T."/>
            <person name="Nicola S."/>
        </authorList>
    </citation>
    <scope>NUCLEOTIDE SEQUENCE [LARGE SCALE GENOMIC DNA]</scope>
    <source>
        <strain evidence="2 3">DSM 45166</strain>
    </source>
</reference>
<accession>A0A1X1Y087</accession>
<evidence type="ECO:0000259" key="1">
    <source>
        <dbReference type="Pfam" id="PF13304"/>
    </source>
</evidence>
<name>A0A1X1Y087_9MYCO</name>
<dbReference type="PANTHER" id="PTHR43581:SF2">
    <property type="entry name" value="EXCINUCLEASE ATPASE SUBUNIT"/>
    <property type="match status" value="1"/>
</dbReference>
<dbReference type="EMBL" id="LQPE01000103">
    <property type="protein sequence ID" value="ORW04563.1"/>
    <property type="molecule type" value="Genomic_DNA"/>
</dbReference>
<dbReference type="SUPFAM" id="SSF52540">
    <property type="entry name" value="P-loop containing nucleoside triphosphate hydrolases"/>
    <property type="match status" value="1"/>
</dbReference>